<reference evidence="1 2" key="1">
    <citation type="submission" date="2019-02" db="EMBL/GenBank/DDBJ databases">
        <title>Deep-cultivation of Planctomycetes and their phenomic and genomic characterization uncovers novel biology.</title>
        <authorList>
            <person name="Wiegand S."/>
            <person name="Jogler M."/>
            <person name="Boedeker C."/>
            <person name="Pinto D."/>
            <person name="Vollmers J."/>
            <person name="Rivas-Marin E."/>
            <person name="Kohn T."/>
            <person name="Peeters S.H."/>
            <person name="Heuer A."/>
            <person name="Rast P."/>
            <person name="Oberbeckmann S."/>
            <person name="Bunk B."/>
            <person name="Jeske O."/>
            <person name="Meyerdierks A."/>
            <person name="Storesund J.E."/>
            <person name="Kallscheuer N."/>
            <person name="Luecker S."/>
            <person name="Lage O.M."/>
            <person name="Pohl T."/>
            <person name="Merkel B.J."/>
            <person name="Hornburger P."/>
            <person name="Mueller R.-W."/>
            <person name="Bruemmer F."/>
            <person name="Labrenz M."/>
            <person name="Spormann A.M."/>
            <person name="Op den Camp H."/>
            <person name="Overmann J."/>
            <person name="Amann R."/>
            <person name="Jetten M.S.M."/>
            <person name="Mascher T."/>
            <person name="Medema M.H."/>
            <person name="Devos D.P."/>
            <person name="Kaster A.-K."/>
            <person name="Ovreas L."/>
            <person name="Rohde M."/>
            <person name="Galperin M.Y."/>
            <person name="Jogler C."/>
        </authorList>
    </citation>
    <scope>NUCLEOTIDE SEQUENCE [LARGE SCALE GENOMIC DNA]</scope>
    <source>
        <strain evidence="1 2">Pla110</strain>
    </source>
</reference>
<dbReference type="Proteomes" id="UP000317178">
    <property type="component" value="Chromosome"/>
</dbReference>
<evidence type="ECO:0000313" key="2">
    <source>
        <dbReference type="Proteomes" id="UP000317178"/>
    </source>
</evidence>
<gene>
    <name evidence="1" type="ORF">Pla110_03960</name>
</gene>
<name>A0A518CHI9_9PLAN</name>
<dbReference type="AlphaFoldDB" id="A0A518CHI9"/>
<proteinExistence type="predicted"/>
<dbReference type="RefSeq" id="WP_144992656.1">
    <property type="nucleotide sequence ID" value="NZ_CP036281.1"/>
</dbReference>
<accession>A0A518CHI9</accession>
<sequence>MSMEYRKFVLMVSPDAMEQDVEQISTQVGNMLRARICMSPRGLESLLHDIDLGIRDNLYLSTRLEKSDMEWLLQENLGSLAKYIHLEWLNS</sequence>
<keyword evidence="2" id="KW-1185">Reference proteome</keyword>
<evidence type="ECO:0000313" key="1">
    <source>
        <dbReference type="EMBL" id="QDU78692.1"/>
    </source>
</evidence>
<protein>
    <submittedName>
        <fullName evidence="1">Uncharacterized protein</fullName>
    </submittedName>
</protein>
<dbReference type="KEGG" id="plon:Pla110_03960"/>
<dbReference type="EMBL" id="CP036281">
    <property type="protein sequence ID" value="QDU78692.1"/>
    <property type="molecule type" value="Genomic_DNA"/>
</dbReference>
<organism evidence="1 2">
    <name type="scientific">Polystyrenella longa</name>
    <dbReference type="NCBI Taxonomy" id="2528007"/>
    <lineage>
        <taxon>Bacteria</taxon>
        <taxon>Pseudomonadati</taxon>
        <taxon>Planctomycetota</taxon>
        <taxon>Planctomycetia</taxon>
        <taxon>Planctomycetales</taxon>
        <taxon>Planctomycetaceae</taxon>
        <taxon>Polystyrenella</taxon>
    </lineage>
</organism>